<protein>
    <submittedName>
        <fullName evidence="2">GHKL domain-containing protein</fullName>
    </submittedName>
</protein>
<dbReference type="GO" id="GO:0042802">
    <property type="term" value="F:identical protein binding"/>
    <property type="evidence" value="ECO:0007669"/>
    <property type="project" value="TreeGrafter"/>
</dbReference>
<dbReference type="EMBL" id="DVNH01000006">
    <property type="protein sequence ID" value="HIU51181.1"/>
    <property type="molecule type" value="Genomic_DNA"/>
</dbReference>
<proteinExistence type="predicted"/>
<dbReference type="PANTHER" id="PTHR40448">
    <property type="entry name" value="TWO-COMPONENT SENSOR HISTIDINE KINASE"/>
    <property type="match status" value="1"/>
</dbReference>
<dbReference type="InterPro" id="IPR036890">
    <property type="entry name" value="HATPase_C_sf"/>
</dbReference>
<evidence type="ECO:0000313" key="3">
    <source>
        <dbReference type="Proteomes" id="UP000824093"/>
    </source>
</evidence>
<feature type="domain" description="Sensor histidine kinase NatK-like C-terminal" evidence="1">
    <location>
        <begin position="86"/>
        <end position="188"/>
    </location>
</feature>
<reference evidence="2" key="2">
    <citation type="journal article" date="2021" name="PeerJ">
        <title>Extensive microbial diversity within the chicken gut microbiome revealed by metagenomics and culture.</title>
        <authorList>
            <person name="Gilroy R."/>
            <person name="Ravi A."/>
            <person name="Getino M."/>
            <person name="Pursley I."/>
            <person name="Horton D.L."/>
            <person name="Alikhan N.F."/>
            <person name="Baker D."/>
            <person name="Gharbi K."/>
            <person name="Hall N."/>
            <person name="Watson M."/>
            <person name="Adriaenssens E.M."/>
            <person name="Foster-Nyarko E."/>
            <person name="Jarju S."/>
            <person name="Secka A."/>
            <person name="Antonio M."/>
            <person name="Oren A."/>
            <person name="Chaudhuri R.R."/>
            <person name="La Ragione R."/>
            <person name="Hildebrand F."/>
            <person name="Pallen M.J."/>
        </authorList>
    </citation>
    <scope>NUCLEOTIDE SEQUENCE</scope>
    <source>
        <strain evidence="2">CHK195-15760</strain>
    </source>
</reference>
<accession>A0A9D1M037</accession>
<dbReference type="Gene3D" id="3.30.565.10">
    <property type="entry name" value="Histidine kinase-like ATPase, C-terminal domain"/>
    <property type="match status" value="1"/>
</dbReference>
<dbReference type="AlphaFoldDB" id="A0A9D1M037"/>
<evidence type="ECO:0000259" key="1">
    <source>
        <dbReference type="Pfam" id="PF14501"/>
    </source>
</evidence>
<sequence>MILIILCKQLDGYVASEDMEGLKVFYKDLLKDCQSVNNLASLNPNTINNPSIFSILASKYHKADSENITINLEVFLDLNQLKITTYEFTRILGILLDNSIEAARECDKKIINVVFRMDAKNHRQLVIIENTYSNKDVDTSKIFEKAYTTKKHNTGLGLWEVNKILNKHTNLSLFTTKNDEFFTQQLEIYIN</sequence>
<dbReference type="Proteomes" id="UP000824093">
    <property type="component" value="Unassembled WGS sequence"/>
</dbReference>
<dbReference type="PANTHER" id="PTHR40448:SF1">
    <property type="entry name" value="TWO-COMPONENT SENSOR HISTIDINE KINASE"/>
    <property type="match status" value="1"/>
</dbReference>
<reference evidence="2" key="1">
    <citation type="submission" date="2020-10" db="EMBL/GenBank/DDBJ databases">
        <authorList>
            <person name="Gilroy R."/>
        </authorList>
    </citation>
    <scope>NUCLEOTIDE SEQUENCE</scope>
    <source>
        <strain evidence="2">CHK195-15760</strain>
    </source>
</reference>
<dbReference type="Pfam" id="PF14501">
    <property type="entry name" value="HATPase_c_5"/>
    <property type="match status" value="1"/>
</dbReference>
<comment type="caution">
    <text evidence="2">The sequence shown here is derived from an EMBL/GenBank/DDBJ whole genome shotgun (WGS) entry which is preliminary data.</text>
</comment>
<dbReference type="InterPro" id="IPR032834">
    <property type="entry name" value="NatK-like_C"/>
</dbReference>
<gene>
    <name evidence="2" type="ORF">IAB70_00925</name>
</gene>
<evidence type="ECO:0000313" key="2">
    <source>
        <dbReference type="EMBL" id="HIU51181.1"/>
    </source>
</evidence>
<dbReference type="SUPFAM" id="SSF55874">
    <property type="entry name" value="ATPase domain of HSP90 chaperone/DNA topoisomerase II/histidine kinase"/>
    <property type="match status" value="1"/>
</dbReference>
<name>A0A9D1M037_9FIRM</name>
<organism evidence="2 3">
    <name type="scientific">Candidatus Merdicola faecigallinarum</name>
    <dbReference type="NCBI Taxonomy" id="2840862"/>
    <lineage>
        <taxon>Bacteria</taxon>
        <taxon>Bacillati</taxon>
        <taxon>Bacillota</taxon>
        <taxon>Clostridia</taxon>
        <taxon>Candidatus Merdicola</taxon>
    </lineage>
</organism>